<dbReference type="InterPro" id="IPR036938">
    <property type="entry name" value="PAP2/HPO_sf"/>
</dbReference>
<feature type="transmembrane region" description="Helical" evidence="1">
    <location>
        <begin position="151"/>
        <end position="172"/>
    </location>
</feature>
<dbReference type="SMART" id="SM00014">
    <property type="entry name" value="acidPPc"/>
    <property type="match status" value="1"/>
</dbReference>
<dbReference type="OrthoDB" id="9789113at2"/>
<dbReference type="EC" id="3.6.1.27" evidence="3"/>
<reference evidence="3 4" key="1">
    <citation type="submission" date="2020-07" db="EMBL/GenBank/DDBJ databases">
        <title>Sequencing the genomes of 1000 actinobacteria strains.</title>
        <authorList>
            <person name="Klenk H.-P."/>
        </authorList>
    </citation>
    <scope>NUCLEOTIDE SEQUENCE [LARGE SCALE GENOMIC DNA]</scope>
    <source>
        <strain evidence="3 4">DSM 19970</strain>
    </source>
</reference>
<evidence type="ECO:0000256" key="1">
    <source>
        <dbReference type="SAM" id="Phobius"/>
    </source>
</evidence>
<proteinExistence type="predicted"/>
<comment type="caution">
    <text evidence="3">The sequence shown here is derived from an EMBL/GenBank/DDBJ whole genome shotgun (WGS) entry which is preliminary data.</text>
</comment>
<name>A0A7Y9ZE12_9MICO</name>
<feature type="transmembrane region" description="Helical" evidence="1">
    <location>
        <begin position="210"/>
        <end position="230"/>
    </location>
</feature>
<accession>A0A7Y9ZE12</accession>
<feature type="transmembrane region" description="Helical" evidence="1">
    <location>
        <begin position="82"/>
        <end position="102"/>
    </location>
</feature>
<dbReference type="Gene3D" id="1.20.144.10">
    <property type="entry name" value="Phosphatidic acid phosphatase type 2/haloperoxidase"/>
    <property type="match status" value="1"/>
</dbReference>
<keyword evidence="1" id="KW-0812">Transmembrane</keyword>
<feature type="domain" description="Phosphatidic acid phosphatase type 2/haloperoxidase" evidence="2">
    <location>
        <begin position="108"/>
        <end position="222"/>
    </location>
</feature>
<keyword evidence="1" id="KW-0472">Membrane</keyword>
<evidence type="ECO:0000313" key="3">
    <source>
        <dbReference type="EMBL" id="NYI42518.1"/>
    </source>
</evidence>
<dbReference type="SUPFAM" id="SSF48317">
    <property type="entry name" value="Acid phosphatase/Vanadium-dependent haloperoxidase"/>
    <property type="match status" value="1"/>
</dbReference>
<dbReference type="EMBL" id="JACBZO010000001">
    <property type="protein sequence ID" value="NYI42518.1"/>
    <property type="molecule type" value="Genomic_DNA"/>
</dbReference>
<keyword evidence="4" id="KW-1185">Reference proteome</keyword>
<organism evidence="3 4">
    <name type="scientific">Demequina lutea</name>
    <dbReference type="NCBI Taxonomy" id="431489"/>
    <lineage>
        <taxon>Bacteria</taxon>
        <taxon>Bacillati</taxon>
        <taxon>Actinomycetota</taxon>
        <taxon>Actinomycetes</taxon>
        <taxon>Micrococcales</taxon>
        <taxon>Demequinaceae</taxon>
        <taxon>Demequina</taxon>
    </lineage>
</organism>
<sequence>MTITPNPAGKSSLSGTRGLFGALLVPSPYRARIVWTAAVGIVVVLVFGLIIRTSNFDFAVVQFLNAHHHGAIGTVTNAVYKIFGPGPAIVGTVVLTGIIFAITRNLRVVSTFAATIAATWLSLAVVKLIVHRVRPDVSLLPFSFSPAQVDASYPSGHAAFVTALVVTIVLGLAATRSRWIAGIIGGLLVFGVGTALVIDGVHFPSDVIASIVWGIVVAPLAQMLWVFVVLRGVDVARSRQTRNVRQVP</sequence>
<dbReference type="Pfam" id="PF01569">
    <property type="entry name" value="PAP2"/>
    <property type="match status" value="1"/>
</dbReference>
<dbReference type="Proteomes" id="UP000547973">
    <property type="component" value="Unassembled WGS sequence"/>
</dbReference>
<dbReference type="AlphaFoldDB" id="A0A7Y9ZE12"/>
<evidence type="ECO:0000259" key="2">
    <source>
        <dbReference type="SMART" id="SM00014"/>
    </source>
</evidence>
<keyword evidence="3" id="KW-0378">Hydrolase</keyword>
<dbReference type="InterPro" id="IPR000326">
    <property type="entry name" value="PAP2/HPO"/>
</dbReference>
<evidence type="ECO:0000313" key="4">
    <source>
        <dbReference type="Proteomes" id="UP000547973"/>
    </source>
</evidence>
<feature type="transmembrane region" description="Helical" evidence="1">
    <location>
        <begin position="33"/>
        <end position="51"/>
    </location>
</feature>
<gene>
    <name evidence="3" type="ORF">BKA03_002637</name>
</gene>
<protein>
    <submittedName>
        <fullName evidence="3">Undecaprenyl-diphosphatase</fullName>
        <ecNumber evidence="3">3.6.1.27</ecNumber>
    </submittedName>
</protein>
<dbReference type="RefSeq" id="WP_062074330.1">
    <property type="nucleotide sequence ID" value="NZ_BBRC01000002.1"/>
</dbReference>
<feature type="transmembrane region" description="Helical" evidence="1">
    <location>
        <begin position="179"/>
        <end position="198"/>
    </location>
</feature>
<keyword evidence="1" id="KW-1133">Transmembrane helix</keyword>
<feature type="transmembrane region" description="Helical" evidence="1">
    <location>
        <begin position="109"/>
        <end position="131"/>
    </location>
</feature>
<dbReference type="GO" id="GO:0050380">
    <property type="term" value="F:undecaprenyl-diphosphatase activity"/>
    <property type="evidence" value="ECO:0007669"/>
    <property type="project" value="UniProtKB-EC"/>
</dbReference>